<dbReference type="AlphaFoldDB" id="A0A9N8W191"/>
<dbReference type="Proteomes" id="UP000789405">
    <property type="component" value="Unassembled WGS sequence"/>
</dbReference>
<dbReference type="EMBL" id="CAJVPY010000400">
    <property type="protein sequence ID" value="CAG8470542.1"/>
    <property type="molecule type" value="Genomic_DNA"/>
</dbReference>
<evidence type="ECO:0000313" key="1">
    <source>
        <dbReference type="EMBL" id="CAG8470542.1"/>
    </source>
</evidence>
<evidence type="ECO:0000313" key="2">
    <source>
        <dbReference type="Proteomes" id="UP000789405"/>
    </source>
</evidence>
<reference evidence="1" key="1">
    <citation type="submission" date="2021-06" db="EMBL/GenBank/DDBJ databases">
        <authorList>
            <person name="Kallberg Y."/>
            <person name="Tangrot J."/>
            <person name="Rosling A."/>
        </authorList>
    </citation>
    <scope>NUCLEOTIDE SEQUENCE</scope>
    <source>
        <strain evidence="1">MA453B</strain>
    </source>
</reference>
<sequence>MVKYTRECLLKNPMIVHISDCGLQATYRPIYKAYINQVFTHTTHGSAPRREVIAQELFLEKFSSNKAIKYKQLSENELQLLDSEIICQSKWKIEEVQDDQVFKLRSNPIAKYIYNQEVGDLLYLANNNNMNNENSFWIKFAEMVKNSSFSNRKVFKGLCNIMVQIEDQEQCNKGLQNLKYSDQFSDFIVILASLSPQAYNVFRQNLARHAIQNIRLHHACSPYALHDSELCFENIARVKRLVDTIEYASPIIAVSDNTKIKKRLGYSSIFSCIVGSVLSTESTKVSIYEDVYQIVDIIKSHNTIASQIPLPKFPPRIIAMIANQGKKMTINIFQLHKKLLDMAAQLQLKILGFSADGASAEFNVQNQLMQIDTPERLIFKDRLYNDDKVEIENKNEIESQPAELQNDNSLQIAEGVISIAAAEVNT</sequence>
<gene>
    <name evidence="1" type="ORF">DERYTH_LOCUS1434</name>
</gene>
<keyword evidence="2" id="KW-1185">Reference proteome</keyword>
<name>A0A9N8W191_9GLOM</name>
<proteinExistence type="predicted"/>
<dbReference type="OrthoDB" id="2410809at2759"/>
<comment type="caution">
    <text evidence="1">The sequence shown here is derived from an EMBL/GenBank/DDBJ whole genome shotgun (WGS) entry which is preliminary data.</text>
</comment>
<accession>A0A9N8W191</accession>
<organism evidence="1 2">
    <name type="scientific">Dentiscutata erythropus</name>
    <dbReference type="NCBI Taxonomy" id="1348616"/>
    <lineage>
        <taxon>Eukaryota</taxon>
        <taxon>Fungi</taxon>
        <taxon>Fungi incertae sedis</taxon>
        <taxon>Mucoromycota</taxon>
        <taxon>Glomeromycotina</taxon>
        <taxon>Glomeromycetes</taxon>
        <taxon>Diversisporales</taxon>
        <taxon>Gigasporaceae</taxon>
        <taxon>Dentiscutata</taxon>
    </lineage>
</organism>
<protein>
    <submittedName>
        <fullName evidence="1">8794_t:CDS:1</fullName>
    </submittedName>
</protein>